<dbReference type="Proteomes" id="UP000674938">
    <property type="component" value="Unassembled WGS sequence"/>
</dbReference>
<name>A0A940SWZ9_9ENTE</name>
<proteinExistence type="predicted"/>
<comment type="caution">
    <text evidence="1">The sequence shown here is derived from an EMBL/GenBank/DDBJ whole genome shotgun (WGS) entry which is preliminary data.</text>
</comment>
<dbReference type="InterPro" id="IPR003772">
    <property type="entry name" value="YceD"/>
</dbReference>
<evidence type="ECO:0000313" key="1">
    <source>
        <dbReference type="EMBL" id="MBP1041863.1"/>
    </source>
</evidence>
<protein>
    <submittedName>
        <fullName evidence="1">DUF177 domain-containing protein</fullName>
    </submittedName>
</protein>
<organism evidence="1 2">
    <name type="scientific">Vagococcus allomyrinae</name>
    <dbReference type="NCBI Taxonomy" id="2794353"/>
    <lineage>
        <taxon>Bacteria</taxon>
        <taxon>Bacillati</taxon>
        <taxon>Bacillota</taxon>
        <taxon>Bacilli</taxon>
        <taxon>Lactobacillales</taxon>
        <taxon>Enterococcaceae</taxon>
        <taxon>Vagococcus</taxon>
    </lineage>
</organism>
<sequence>MKWSLLELNKYKDDTLEINEELHVESSLLARDKEILAVDPVKVKGMLSVSKSEYVLYFTLETVLTLPSTRSLTPVRLPLAFDVTEVYMTPAQFEAAKDILADKDMVMVVENDTIDLADAVEDHILLSIPLQVLTEEEKLSHESIKGDAWELMSEDAYMERKVQQEENNIDPRLAKLSALLDNSEGSDEL</sequence>
<dbReference type="RefSeq" id="WP_209528477.1">
    <property type="nucleotide sequence ID" value="NZ_JAEEGA010000007.1"/>
</dbReference>
<evidence type="ECO:0000313" key="2">
    <source>
        <dbReference type="Proteomes" id="UP000674938"/>
    </source>
</evidence>
<gene>
    <name evidence="1" type="ORF">I6N95_12660</name>
</gene>
<keyword evidence="2" id="KW-1185">Reference proteome</keyword>
<reference evidence="1" key="1">
    <citation type="submission" date="2020-12" db="EMBL/GenBank/DDBJ databases">
        <title>Vagococcus allomyrinae sp. nov. and Enterococcus lavae sp. nov., isolated from the larvae of Allomyrina dichotoma.</title>
        <authorList>
            <person name="Lee S.D."/>
        </authorList>
    </citation>
    <scope>NUCLEOTIDE SEQUENCE</scope>
    <source>
        <strain evidence="1">BWB3-3</strain>
    </source>
</reference>
<accession>A0A940SWZ9</accession>
<dbReference type="EMBL" id="JAEEGA010000007">
    <property type="protein sequence ID" value="MBP1041863.1"/>
    <property type="molecule type" value="Genomic_DNA"/>
</dbReference>
<dbReference type="Pfam" id="PF02620">
    <property type="entry name" value="YceD"/>
    <property type="match status" value="1"/>
</dbReference>
<dbReference type="AlphaFoldDB" id="A0A940SWZ9"/>